<dbReference type="Pfam" id="PF02517">
    <property type="entry name" value="Rce1-like"/>
    <property type="match status" value="1"/>
</dbReference>
<dbReference type="Proteomes" id="UP000189800">
    <property type="component" value="Unassembled WGS sequence"/>
</dbReference>
<evidence type="ECO:0000256" key="1">
    <source>
        <dbReference type="SAM" id="Phobius"/>
    </source>
</evidence>
<evidence type="ECO:0000259" key="2">
    <source>
        <dbReference type="Pfam" id="PF02517"/>
    </source>
</evidence>
<dbReference type="PANTHER" id="PTHR36435">
    <property type="entry name" value="SLR1288 PROTEIN"/>
    <property type="match status" value="1"/>
</dbReference>
<reference evidence="3 4" key="1">
    <citation type="submission" date="2017-02" db="EMBL/GenBank/DDBJ databases">
        <title>Draft genome sequence of Moraxella pluranimalium CCUG 54913T type strain.</title>
        <authorList>
            <person name="Salva-Serra F."/>
            <person name="Engstrom-Jakobsson H."/>
            <person name="Thorell K."/>
            <person name="Jaen-Luchoro D."/>
            <person name="Gonzales-Siles L."/>
            <person name="Karlsson R."/>
            <person name="Yazdan S."/>
            <person name="Boulund F."/>
            <person name="Johnning A."/>
            <person name="Engstrand L."/>
            <person name="Kristiansson E."/>
            <person name="Moore E."/>
        </authorList>
    </citation>
    <scope>NUCLEOTIDE SEQUENCE [LARGE SCALE GENOMIC DNA]</scope>
    <source>
        <strain evidence="3 4">CCUG 54913</strain>
    </source>
</reference>
<keyword evidence="1" id="KW-0472">Membrane</keyword>
<keyword evidence="1" id="KW-1133">Transmembrane helix</keyword>
<dbReference type="InterPro" id="IPR003675">
    <property type="entry name" value="Rce1/LyrA-like_dom"/>
</dbReference>
<dbReference type="RefSeq" id="WP_078253169.1">
    <property type="nucleotide sequence ID" value="NZ_MUYU01000005.1"/>
</dbReference>
<gene>
    <name evidence="3" type="ORF">B0680_00895</name>
</gene>
<dbReference type="GO" id="GO:0004175">
    <property type="term" value="F:endopeptidase activity"/>
    <property type="evidence" value="ECO:0007669"/>
    <property type="project" value="UniProtKB-ARBA"/>
</dbReference>
<dbReference type="STRING" id="470453.B0680_00895"/>
<dbReference type="InterPro" id="IPR052710">
    <property type="entry name" value="CAAX_protease"/>
</dbReference>
<feature type="transmembrane region" description="Helical" evidence="1">
    <location>
        <begin position="149"/>
        <end position="167"/>
    </location>
</feature>
<organism evidence="3 4">
    <name type="scientific">Moraxella pluranimalium</name>
    <dbReference type="NCBI Taxonomy" id="470453"/>
    <lineage>
        <taxon>Bacteria</taxon>
        <taxon>Pseudomonadati</taxon>
        <taxon>Pseudomonadota</taxon>
        <taxon>Gammaproteobacteria</taxon>
        <taxon>Moraxellales</taxon>
        <taxon>Moraxellaceae</taxon>
        <taxon>Moraxella</taxon>
    </lineage>
</organism>
<protein>
    <recommendedName>
        <fullName evidence="2">CAAX prenyl protease 2/Lysostaphin resistance protein A-like domain-containing protein</fullName>
    </recommendedName>
</protein>
<keyword evidence="4" id="KW-1185">Reference proteome</keyword>
<dbReference type="AlphaFoldDB" id="A0A1T0CUP7"/>
<keyword evidence="1" id="KW-0812">Transmembrane</keyword>
<dbReference type="OrthoDB" id="158986at2"/>
<feature type="transmembrane region" description="Helical" evidence="1">
    <location>
        <begin position="53"/>
        <end position="75"/>
    </location>
</feature>
<feature type="domain" description="CAAX prenyl protease 2/Lysostaphin resistance protein A-like" evidence="2">
    <location>
        <begin position="148"/>
        <end position="245"/>
    </location>
</feature>
<evidence type="ECO:0000313" key="3">
    <source>
        <dbReference type="EMBL" id="OOS25949.1"/>
    </source>
</evidence>
<dbReference type="EMBL" id="MUYU01000005">
    <property type="protein sequence ID" value="OOS25949.1"/>
    <property type="molecule type" value="Genomic_DNA"/>
</dbReference>
<evidence type="ECO:0000313" key="4">
    <source>
        <dbReference type="Proteomes" id="UP000189800"/>
    </source>
</evidence>
<feature type="transmembrane region" description="Helical" evidence="1">
    <location>
        <begin position="108"/>
        <end position="129"/>
    </location>
</feature>
<name>A0A1T0CUP7_9GAMM</name>
<proteinExistence type="predicted"/>
<dbReference type="PANTHER" id="PTHR36435:SF1">
    <property type="entry name" value="CAAX AMINO TERMINAL PROTEASE FAMILY PROTEIN"/>
    <property type="match status" value="1"/>
</dbReference>
<sequence length="254" mass="28789">MQASTLPRYRPAIATSLMVMVVATMFALQNGWLLILRTLADATPYHQVTDNTLLVMSVVLTAVCLVWLIVFWQYFRLKRYTKDTKTARRLWRDYLALLPMDGRQFWRCLWVFLAIVASSSLIANLLSHILSPVPSADSTALMGHDTPMWLFGLMVMVCAPIYEELICRGLFWRLGQDVFRAITDNARYITILTSVMSSLVFALLHFQYNPIDTGMMFAIALGLCYARVRTGSVFAPMLLHSINNSLVLLLVILG</sequence>
<comment type="caution">
    <text evidence="3">The sequence shown here is derived from an EMBL/GenBank/DDBJ whole genome shotgun (WGS) entry which is preliminary data.</text>
</comment>
<feature type="transmembrane region" description="Helical" evidence="1">
    <location>
        <begin position="188"/>
        <end position="208"/>
    </location>
</feature>
<dbReference type="GO" id="GO:0080120">
    <property type="term" value="P:CAAX-box protein maturation"/>
    <property type="evidence" value="ECO:0007669"/>
    <property type="project" value="UniProtKB-ARBA"/>
</dbReference>
<feature type="transmembrane region" description="Helical" evidence="1">
    <location>
        <begin position="233"/>
        <end position="253"/>
    </location>
</feature>
<accession>A0A1T0CUP7</accession>
<feature type="transmembrane region" description="Helical" evidence="1">
    <location>
        <begin position="12"/>
        <end position="33"/>
    </location>
</feature>